<dbReference type="EMBL" id="GGEC01036770">
    <property type="protein sequence ID" value="MBX17254.1"/>
    <property type="molecule type" value="Transcribed_RNA"/>
</dbReference>
<proteinExistence type="predicted"/>
<organism evidence="1">
    <name type="scientific">Rhizophora mucronata</name>
    <name type="common">Asiatic mangrove</name>
    <dbReference type="NCBI Taxonomy" id="61149"/>
    <lineage>
        <taxon>Eukaryota</taxon>
        <taxon>Viridiplantae</taxon>
        <taxon>Streptophyta</taxon>
        <taxon>Embryophyta</taxon>
        <taxon>Tracheophyta</taxon>
        <taxon>Spermatophyta</taxon>
        <taxon>Magnoliopsida</taxon>
        <taxon>eudicotyledons</taxon>
        <taxon>Gunneridae</taxon>
        <taxon>Pentapetalae</taxon>
        <taxon>rosids</taxon>
        <taxon>fabids</taxon>
        <taxon>Malpighiales</taxon>
        <taxon>Rhizophoraceae</taxon>
        <taxon>Rhizophora</taxon>
    </lineage>
</organism>
<accession>A0A2P2LH29</accession>
<dbReference type="AlphaFoldDB" id="A0A2P2LH29"/>
<evidence type="ECO:0000313" key="1">
    <source>
        <dbReference type="EMBL" id="MBX17254.1"/>
    </source>
</evidence>
<sequence length="94" mass="10943">MSISACTILSLFQRKKKQLVPVYLSKNQKLKIIYAPCQAHIMSLGCHHEGRTHVSSNFMKFKSQKVVESKSFSTSQEPLQKHFFFPEIHQYENL</sequence>
<reference evidence="1" key="1">
    <citation type="submission" date="2018-02" db="EMBL/GenBank/DDBJ databases">
        <title>Rhizophora mucronata_Transcriptome.</title>
        <authorList>
            <person name="Meera S.P."/>
            <person name="Sreeshan A."/>
            <person name="Augustine A."/>
        </authorList>
    </citation>
    <scope>NUCLEOTIDE SEQUENCE</scope>
    <source>
        <tissue evidence="1">Leaf</tissue>
    </source>
</reference>
<name>A0A2P2LH29_RHIMU</name>
<protein>
    <submittedName>
        <fullName evidence="1">CBS domain-containing protein CBSX3-like</fullName>
    </submittedName>
</protein>